<name>A0A1B7Y0J8_COLHI</name>
<dbReference type="GeneID" id="28871325"/>
<keyword evidence="2" id="KW-1133">Transmembrane helix</keyword>
<evidence type="ECO:0000313" key="3">
    <source>
        <dbReference type="EMBL" id="OBR05541.1"/>
    </source>
</evidence>
<keyword evidence="2" id="KW-0812">Transmembrane</keyword>
<feature type="region of interest" description="Disordered" evidence="1">
    <location>
        <begin position="1"/>
        <end position="79"/>
    </location>
</feature>
<dbReference type="VEuPathDB" id="FungiDB:CH63R_12244"/>
<feature type="transmembrane region" description="Helical" evidence="2">
    <location>
        <begin position="80"/>
        <end position="97"/>
    </location>
</feature>
<keyword evidence="4" id="KW-1185">Reference proteome</keyword>
<keyword evidence="2" id="KW-0472">Membrane</keyword>
<dbReference type="RefSeq" id="XP_018154059.1">
    <property type="nucleotide sequence ID" value="XM_018307218.1"/>
</dbReference>
<proteinExistence type="predicted"/>
<dbReference type="KEGG" id="chig:CH63R_12244"/>
<protein>
    <submittedName>
        <fullName evidence="3">Uncharacterized protein</fullName>
    </submittedName>
</protein>
<feature type="compositionally biased region" description="Basic residues" evidence="1">
    <location>
        <begin position="55"/>
        <end position="70"/>
    </location>
</feature>
<reference evidence="4" key="1">
    <citation type="journal article" date="2017" name="BMC Genomics">
        <title>Gapless genome assembly of Colletotrichum higginsianum reveals chromosome structure and association of transposable elements with secondary metabolite gene clusters.</title>
        <authorList>
            <person name="Dallery J.-F."/>
            <person name="Lapalu N."/>
            <person name="Zampounis A."/>
            <person name="Pigne S."/>
            <person name="Luyten I."/>
            <person name="Amselem J."/>
            <person name="Wittenberg A.H.J."/>
            <person name="Zhou S."/>
            <person name="de Queiroz M.V."/>
            <person name="Robin G.P."/>
            <person name="Auger A."/>
            <person name="Hainaut M."/>
            <person name="Henrissat B."/>
            <person name="Kim K.-T."/>
            <person name="Lee Y.-H."/>
            <person name="Lespinet O."/>
            <person name="Schwartz D.C."/>
            <person name="Thon M.R."/>
            <person name="O'Connell R.J."/>
        </authorList>
    </citation>
    <scope>NUCLEOTIDE SEQUENCE [LARGE SCALE GENOMIC DNA]</scope>
    <source>
        <strain evidence="4">IMI 349063</strain>
    </source>
</reference>
<comment type="caution">
    <text evidence="3">The sequence shown here is derived from an EMBL/GenBank/DDBJ whole genome shotgun (WGS) entry which is preliminary data.</text>
</comment>
<accession>A0A1B7Y0J8</accession>
<sequence length="98" mass="11734">MRWWKSSRRFPLSRTSSRRRPSSAPPSSPRSGTSKRPPWRPTVSSQRWAKPCSPPRRRRRRRRRPPRRARPPTPSNQTKACGHFFLQMIFLFAWLIIL</sequence>
<evidence type="ECO:0000256" key="2">
    <source>
        <dbReference type="SAM" id="Phobius"/>
    </source>
</evidence>
<dbReference type="EMBL" id="LTAN01000008">
    <property type="protein sequence ID" value="OBR05541.1"/>
    <property type="molecule type" value="Genomic_DNA"/>
</dbReference>
<dbReference type="Proteomes" id="UP000092177">
    <property type="component" value="Chromosome 8"/>
</dbReference>
<evidence type="ECO:0000313" key="4">
    <source>
        <dbReference type="Proteomes" id="UP000092177"/>
    </source>
</evidence>
<dbReference type="AlphaFoldDB" id="A0A1B7Y0J8"/>
<evidence type="ECO:0000256" key="1">
    <source>
        <dbReference type="SAM" id="MobiDB-lite"/>
    </source>
</evidence>
<organism evidence="3 4">
    <name type="scientific">Colletotrichum higginsianum (strain IMI 349063)</name>
    <name type="common">Crucifer anthracnose fungus</name>
    <dbReference type="NCBI Taxonomy" id="759273"/>
    <lineage>
        <taxon>Eukaryota</taxon>
        <taxon>Fungi</taxon>
        <taxon>Dikarya</taxon>
        <taxon>Ascomycota</taxon>
        <taxon>Pezizomycotina</taxon>
        <taxon>Sordariomycetes</taxon>
        <taxon>Hypocreomycetidae</taxon>
        <taxon>Glomerellales</taxon>
        <taxon>Glomerellaceae</taxon>
        <taxon>Colletotrichum</taxon>
        <taxon>Colletotrichum destructivum species complex</taxon>
    </lineage>
</organism>
<gene>
    <name evidence="3" type="ORF">CH63R_12244</name>
</gene>